<feature type="coiled-coil region" evidence="1">
    <location>
        <begin position="122"/>
        <end position="149"/>
    </location>
</feature>
<name>A0A8S5SE69_9CAUD</name>
<accession>A0A8S5SE69</accession>
<sequence length="497" mass="55728">MTFYGYTDSLSSMQKALVEKRLTTHGRYTGVSYQGKKYSYPEYIRLLVKQGGDFIARKQSNGKTEYGLYVDGKAPCAGGEVRPFTAKDRYAYQVLTKTQYDFAVYLRENHFDDDAVAQAFEADEKERIAREAAARTEQEEAERRAADAEYARREDFERLLIEKTQEIFDAHPEVYVAVHDLFMNKIGGYRSNNGKVVGAISLMPDPLAKEFLQEILRPLNKGSRACFELLTGLTLPEGARDTTQFVESLDTALPIHYPDPSTVRSLEPSGEKYYICTTHGFDEVRGIRVRNKWDFDLFAHKEGSVWRVTEGRSGLYFASAKRKDVLTCTVEEVIEQVGLEKFRSLVEDAVKRRGLSPLYTTPDNAPQAFAPVVPAPAPILLLPAPPVAALLPAPVEQAPKAVHQVENPSPKDAHGPVPEKTFIDTTIQGAGWRIHFDPATQRTRVFVDSNASSAFRKAIEQAGFCWSSSMQSFNKKLTFRAFRAAQALAQSLRRLSA</sequence>
<dbReference type="EMBL" id="BK032578">
    <property type="protein sequence ID" value="DAF49269.1"/>
    <property type="molecule type" value="Genomic_DNA"/>
</dbReference>
<evidence type="ECO:0000256" key="1">
    <source>
        <dbReference type="SAM" id="Coils"/>
    </source>
</evidence>
<protein>
    <submittedName>
        <fullName evidence="2">Uncharacterized protein</fullName>
    </submittedName>
</protein>
<proteinExistence type="predicted"/>
<reference evidence="2" key="1">
    <citation type="journal article" date="2021" name="Proc. Natl. Acad. Sci. U.S.A.">
        <title>A Catalog of Tens of Thousands of Viruses from Human Metagenomes Reveals Hidden Associations with Chronic Diseases.</title>
        <authorList>
            <person name="Tisza M.J."/>
            <person name="Buck C.B."/>
        </authorList>
    </citation>
    <scope>NUCLEOTIDE SEQUENCE</scope>
    <source>
        <strain evidence="2">CtrNG92</strain>
    </source>
</reference>
<keyword evidence="1" id="KW-0175">Coiled coil</keyword>
<organism evidence="2">
    <name type="scientific">Caudovirales sp. ctrNG92</name>
    <dbReference type="NCBI Taxonomy" id="2827638"/>
    <lineage>
        <taxon>Viruses</taxon>
        <taxon>Duplodnaviria</taxon>
        <taxon>Heunggongvirae</taxon>
        <taxon>Uroviricota</taxon>
        <taxon>Caudoviricetes</taxon>
    </lineage>
</organism>
<evidence type="ECO:0000313" key="2">
    <source>
        <dbReference type="EMBL" id="DAF49269.1"/>
    </source>
</evidence>